<proteinExistence type="predicted"/>
<dbReference type="AlphaFoldDB" id="A0A816SJL4"/>
<dbReference type="Proteomes" id="UP000663887">
    <property type="component" value="Unassembled WGS sequence"/>
</dbReference>
<dbReference type="Pfam" id="PF00107">
    <property type="entry name" value="ADH_zinc_N"/>
    <property type="match status" value="1"/>
</dbReference>
<dbReference type="Proteomes" id="UP000663842">
    <property type="component" value="Unassembled WGS sequence"/>
</dbReference>
<dbReference type="Pfam" id="PF08240">
    <property type="entry name" value="ADH_N"/>
    <property type="match status" value="1"/>
</dbReference>
<gene>
    <name evidence="4" type="ORF">OVN521_LOCUS5992</name>
    <name evidence="5" type="ORF">UXM345_LOCUS18501</name>
    <name evidence="2" type="ORF">WKI299_LOCUS17313</name>
    <name evidence="3" type="ORF">XDN619_LOCUS36029</name>
</gene>
<evidence type="ECO:0000313" key="7">
    <source>
        <dbReference type="Proteomes" id="UP000663866"/>
    </source>
</evidence>
<dbReference type="InterPro" id="IPR020843">
    <property type="entry name" value="ER"/>
</dbReference>
<dbReference type="InterPro" id="IPR013149">
    <property type="entry name" value="ADH-like_C"/>
</dbReference>
<sequence>MPLALIVRENKQLVVEELALPKYGPNDLLIKVTHAAQNPTDWKHVHFGFAKPGSIVGCDFAGEVVEVGKEATGNYTKGERVAGCVHGGLDASFGIRGSYSEYVVQEASLVFRYPSTLSSESAATIPLASISAALGLFHEMNLPFPPATSGSSILVWGGSTSVGQYAIQLAKAAGCFVIVTASPARHAYLKELGADACFDYKDSNVVSHIKEASKNNLAYAIDCISENGSTATVCATLTGSNAQVVTVLPGVSKEIPSHVTERSVMMYTIFGRKMHVFGQDHEVKPADKAFAEKFYLQLSNILLPQALVKPNKASKVAGGLNGVEQGFQMMMENKIAAEKLVYTMAETSKP</sequence>
<dbReference type="SUPFAM" id="SSF51735">
    <property type="entry name" value="NAD(P)-binding Rossmann-fold domains"/>
    <property type="match status" value="1"/>
</dbReference>
<dbReference type="CDD" id="cd08249">
    <property type="entry name" value="enoyl_reductase_like"/>
    <property type="match status" value="1"/>
</dbReference>
<comment type="caution">
    <text evidence="2">The sequence shown here is derived from an EMBL/GenBank/DDBJ whole genome shotgun (WGS) entry which is preliminary data.</text>
</comment>
<dbReference type="InterPro" id="IPR013154">
    <property type="entry name" value="ADH-like_N"/>
</dbReference>
<dbReference type="PANTHER" id="PTHR45348">
    <property type="entry name" value="HYPOTHETICAL OXIDOREDUCTASE (EUROFUNG)"/>
    <property type="match status" value="1"/>
</dbReference>
<dbReference type="Proteomes" id="UP000663866">
    <property type="component" value="Unassembled WGS sequence"/>
</dbReference>
<protein>
    <recommendedName>
        <fullName evidence="1">Enoyl reductase (ER) domain-containing protein</fullName>
    </recommendedName>
</protein>
<dbReference type="EMBL" id="CAJOBF010002514">
    <property type="protein sequence ID" value="CAF4039429.1"/>
    <property type="molecule type" value="Genomic_DNA"/>
</dbReference>
<accession>A0A816SJL4</accession>
<dbReference type="PANTHER" id="PTHR45348:SF2">
    <property type="entry name" value="ZINC-TYPE ALCOHOL DEHYDROGENASE-LIKE PROTEIN C2E1P3.01"/>
    <property type="match status" value="1"/>
</dbReference>
<evidence type="ECO:0000313" key="6">
    <source>
        <dbReference type="Proteomes" id="UP000663856"/>
    </source>
</evidence>
<evidence type="ECO:0000313" key="4">
    <source>
        <dbReference type="EMBL" id="CAF3836665.1"/>
    </source>
</evidence>
<dbReference type="Gene3D" id="3.40.50.720">
    <property type="entry name" value="NAD(P)-binding Rossmann-like Domain"/>
    <property type="match status" value="1"/>
</dbReference>
<dbReference type="Gene3D" id="3.90.180.10">
    <property type="entry name" value="Medium-chain alcohol dehydrogenases, catalytic domain"/>
    <property type="match status" value="1"/>
</dbReference>
<dbReference type="SUPFAM" id="SSF50129">
    <property type="entry name" value="GroES-like"/>
    <property type="match status" value="1"/>
</dbReference>
<dbReference type="InterPro" id="IPR047122">
    <property type="entry name" value="Trans-enoyl_RdTase-like"/>
</dbReference>
<evidence type="ECO:0000313" key="3">
    <source>
        <dbReference type="EMBL" id="CAF2259909.1"/>
    </source>
</evidence>
<organism evidence="2 6">
    <name type="scientific">Rotaria magnacalcarata</name>
    <dbReference type="NCBI Taxonomy" id="392030"/>
    <lineage>
        <taxon>Eukaryota</taxon>
        <taxon>Metazoa</taxon>
        <taxon>Spiralia</taxon>
        <taxon>Gnathifera</taxon>
        <taxon>Rotifera</taxon>
        <taxon>Eurotatoria</taxon>
        <taxon>Bdelloidea</taxon>
        <taxon>Philodinida</taxon>
        <taxon>Philodinidae</taxon>
        <taxon>Rotaria</taxon>
    </lineage>
</organism>
<dbReference type="EMBL" id="CAJNRF010006877">
    <property type="protein sequence ID" value="CAF2086544.1"/>
    <property type="molecule type" value="Genomic_DNA"/>
</dbReference>
<reference evidence="2" key="1">
    <citation type="submission" date="2021-02" db="EMBL/GenBank/DDBJ databases">
        <authorList>
            <person name="Nowell W R."/>
        </authorList>
    </citation>
    <scope>NUCLEOTIDE SEQUENCE</scope>
</reference>
<dbReference type="InterPro" id="IPR036291">
    <property type="entry name" value="NAD(P)-bd_dom_sf"/>
</dbReference>
<dbReference type="SMART" id="SM00829">
    <property type="entry name" value="PKS_ER"/>
    <property type="match status" value="1"/>
</dbReference>
<dbReference type="Proteomes" id="UP000663856">
    <property type="component" value="Unassembled WGS sequence"/>
</dbReference>
<keyword evidence="7" id="KW-1185">Reference proteome</keyword>
<name>A0A816SJL4_9BILA</name>
<dbReference type="GO" id="GO:0016651">
    <property type="term" value="F:oxidoreductase activity, acting on NAD(P)H"/>
    <property type="evidence" value="ECO:0007669"/>
    <property type="project" value="InterPro"/>
</dbReference>
<evidence type="ECO:0000313" key="5">
    <source>
        <dbReference type="EMBL" id="CAF4039429.1"/>
    </source>
</evidence>
<evidence type="ECO:0000259" key="1">
    <source>
        <dbReference type="SMART" id="SM00829"/>
    </source>
</evidence>
<dbReference type="EMBL" id="CAJOBG010000615">
    <property type="protein sequence ID" value="CAF3836665.1"/>
    <property type="molecule type" value="Genomic_DNA"/>
</dbReference>
<dbReference type="InterPro" id="IPR011032">
    <property type="entry name" value="GroES-like_sf"/>
</dbReference>
<dbReference type="EMBL" id="CAJNRG010018571">
    <property type="protein sequence ID" value="CAF2259909.1"/>
    <property type="molecule type" value="Genomic_DNA"/>
</dbReference>
<feature type="domain" description="Enoyl reductase (ER)" evidence="1">
    <location>
        <begin position="8"/>
        <end position="337"/>
    </location>
</feature>
<evidence type="ECO:0000313" key="2">
    <source>
        <dbReference type="EMBL" id="CAF2086544.1"/>
    </source>
</evidence>